<feature type="compositionally biased region" description="Low complexity" evidence="1">
    <location>
        <begin position="336"/>
        <end position="349"/>
    </location>
</feature>
<dbReference type="AlphaFoldDB" id="A0AA38NVB3"/>
<dbReference type="Gene3D" id="3.30.420.10">
    <property type="entry name" value="Ribonuclease H-like superfamily/Ribonuclease H"/>
    <property type="match status" value="1"/>
</dbReference>
<sequence>ERDFHERVTESLTNNVVHISRTGSATADNAARYPDFKLDSATVVEFYNDFMLINNACESVLERVEALASTDTLVVALSISKTVQKSLHSIQLRTSDKIFVFEILHLMPAKVPPCLRSILTSSRITKIGHGIVESILCIAAALDLPDVESIASRNGPFLDLGQLAKVKGVVQDAYTSLESLARAILKKALPDIPDISLPAPVFGLTHWSRSSALRIDVMWQMYLSLIQFRSVGLRLQPSETQIGQLVTLVAACKEVAEGVILDHNGTVEVVMDEIGTTAQLKITPAYSLVQINKVFVPGSILAKHKQTIQWIFEHGQKAVVQTRTLRSRSAIPPLPIDSSSSSILGIPASTPSADSESILTIGPSQRLLDQSLPVSDGNDSESEEDPLSTADDNEDGAGDEDNGEDYPGDDDINIDRDLDDDEPELTSEELIQRDSTDSYASRVFDDSFHFMDRLLRTLPKKHSAFREFAHQFSETIFVRDGDDVRAVKIILEKKGMSWDFVVRAKKSWLNRHVRRYIPPPTKLEADLSSDRKKGRGRFFSKESLQVSNTLLETVHCGFLSDPSNIPLYYIIGWDRDKLPLYRTIRGTNSIEGGVHMLIRRIFGSLRASPELAVSLLSNWVLRRNQR</sequence>
<feature type="region of interest" description="Disordered" evidence="1">
    <location>
        <begin position="330"/>
        <end position="420"/>
    </location>
</feature>
<dbReference type="EMBL" id="MU807642">
    <property type="protein sequence ID" value="KAJ3831262.1"/>
    <property type="molecule type" value="Genomic_DNA"/>
</dbReference>
<comment type="caution">
    <text evidence="2">The sequence shown here is derived from an EMBL/GenBank/DDBJ whole genome shotgun (WGS) entry which is preliminary data.</text>
</comment>
<evidence type="ECO:0000313" key="2">
    <source>
        <dbReference type="EMBL" id="KAJ3831262.1"/>
    </source>
</evidence>
<organism evidence="2 3">
    <name type="scientific">Lentinula raphanica</name>
    <dbReference type="NCBI Taxonomy" id="153919"/>
    <lineage>
        <taxon>Eukaryota</taxon>
        <taxon>Fungi</taxon>
        <taxon>Dikarya</taxon>
        <taxon>Basidiomycota</taxon>
        <taxon>Agaricomycotina</taxon>
        <taxon>Agaricomycetes</taxon>
        <taxon>Agaricomycetidae</taxon>
        <taxon>Agaricales</taxon>
        <taxon>Marasmiineae</taxon>
        <taxon>Omphalotaceae</taxon>
        <taxon>Lentinula</taxon>
    </lineage>
</organism>
<feature type="non-terminal residue" evidence="2">
    <location>
        <position position="1"/>
    </location>
</feature>
<accession>A0AA38NVB3</accession>
<dbReference type="InterPro" id="IPR012337">
    <property type="entry name" value="RNaseH-like_sf"/>
</dbReference>
<proteinExistence type="predicted"/>
<dbReference type="SUPFAM" id="SSF53098">
    <property type="entry name" value="Ribonuclease H-like"/>
    <property type="match status" value="1"/>
</dbReference>
<evidence type="ECO:0000256" key="1">
    <source>
        <dbReference type="SAM" id="MobiDB-lite"/>
    </source>
</evidence>
<dbReference type="Proteomes" id="UP001163846">
    <property type="component" value="Unassembled WGS sequence"/>
</dbReference>
<evidence type="ECO:0000313" key="3">
    <source>
        <dbReference type="Proteomes" id="UP001163846"/>
    </source>
</evidence>
<feature type="compositionally biased region" description="Acidic residues" evidence="1">
    <location>
        <begin position="378"/>
        <end position="420"/>
    </location>
</feature>
<feature type="non-terminal residue" evidence="2">
    <location>
        <position position="626"/>
    </location>
</feature>
<keyword evidence="3" id="KW-1185">Reference proteome</keyword>
<protein>
    <recommendedName>
        <fullName evidence="4">3'-5' exonuclease domain-containing protein</fullName>
    </recommendedName>
</protein>
<evidence type="ECO:0008006" key="4">
    <source>
        <dbReference type="Google" id="ProtNLM"/>
    </source>
</evidence>
<reference evidence="2" key="1">
    <citation type="submission" date="2022-08" db="EMBL/GenBank/DDBJ databases">
        <authorList>
            <consortium name="DOE Joint Genome Institute"/>
            <person name="Min B."/>
            <person name="Riley R."/>
            <person name="Sierra-Patev S."/>
            <person name="Naranjo-Ortiz M."/>
            <person name="Looney B."/>
            <person name="Konkel Z."/>
            <person name="Slot J.C."/>
            <person name="Sakamoto Y."/>
            <person name="Steenwyk J.L."/>
            <person name="Rokas A."/>
            <person name="Carro J."/>
            <person name="Camarero S."/>
            <person name="Ferreira P."/>
            <person name="Molpeceres G."/>
            <person name="Ruiz-Duenas F.J."/>
            <person name="Serrano A."/>
            <person name="Henrissat B."/>
            <person name="Drula E."/>
            <person name="Hughes K.W."/>
            <person name="Mata J.L."/>
            <person name="Ishikawa N.K."/>
            <person name="Vargas-Isla R."/>
            <person name="Ushijima S."/>
            <person name="Smith C.A."/>
            <person name="Ahrendt S."/>
            <person name="Andreopoulos W."/>
            <person name="He G."/>
            <person name="Labutti K."/>
            <person name="Lipzen A."/>
            <person name="Ng V."/>
            <person name="Sandor L."/>
            <person name="Barry K."/>
            <person name="Martinez A.T."/>
            <person name="Xiao Y."/>
            <person name="Gibbons J.G."/>
            <person name="Terashima K."/>
            <person name="Hibbett D.S."/>
            <person name="Grigoriev I.V."/>
        </authorList>
    </citation>
    <scope>NUCLEOTIDE SEQUENCE</scope>
    <source>
        <strain evidence="2">TFB9207</strain>
    </source>
</reference>
<dbReference type="GO" id="GO:0003676">
    <property type="term" value="F:nucleic acid binding"/>
    <property type="evidence" value="ECO:0007669"/>
    <property type="project" value="InterPro"/>
</dbReference>
<dbReference type="InterPro" id="IPR036397">
    <property type="entry name" value="RNaseH_sf"/>
</dbReference>
<name>A0AA38NVB3_9AGAR</name>
<gene>
    <name evidence="2" type="ORF">F5878DRAFT_647793</name>
</gene>